<keyword evidence="1" id="KW-0326">Glycosidase</keyword>
<dbReference type="AlphaFoldDB" id="A0A0S4U3W3"/>
<gene>
    <name evidence="1" type="ORF">PSS4_v1_200015</name>
</gene>
<name>A0A0S4U3W3_RALSL</name>
<dbReference type="InterPro" id="IPR023346">
    <property type="entry name" value="Lysozyme-like_dom_sf"/>
</dbReference>
<dbReference type="EMBL" id="LN899821">
    <property type="protein sequence ID" value="CUV16936.1"/>
    <property type="molecule type" value="Genomic_DNA"/>
</dbReference>
<protein>
    <submittedName>
        <fullName evidence="1">Lysozyme</fullName>
        <ecNumber evidence="1">3.2.1.17</ecNumber>
    </submittedName>
</protein>
<sequence>MPYTDPSVLGGRNLAAFLDMVGFSEGTDNGRQPTRDRGYDVLVGGGLFVSYADHPRILVELPRLGIKSTAAGRYQLLARYYDPYRRQLRLVDFGPAAQDAIAVQQIRERGALADIQAGRLAAAIAKCKNIWASLPGAGYGQHEQKFEALRAHYLLCGGQEVKG</sequence>
<dbReference type="SUPFAM" id="SSF53955">
    <property type="entry name" value="Lysozyme-like"/>
    <property type="match status" value="1"/>
</dbReference>
<dbReference type="CDD" id="cd00736">
    <property type="entry name" value="lambda_lys-like"/>
    <property type="match status" value="1"/>
</dbReference>
<proteinExistence type="inferred from homology"/>
<organism evidence="1">
    <name type="scientific">Ralstonia solanacearum</name>
    <name type="common">Pseudomonas solanacearum</name>
    <dbReference type="NCBI Taxonomy" id="305"/>
    <lineage>
        <taxon>Bacteria</taxon>
        <taxon>Pseudomonadati</taxon>
        <taxon>Pseudomonadota</taxon>
        <taxon>Betaproteobacteria</taxon>
        <taxon>Burkholderiales</taxon>
        <taxon>Burkholderiaceae</taxon>
        <taxon>Ralstonia</taxon>
        <taxon>Ralstonia solanacearum species complex</taxon>
    </lineage>
</organism>
<dbReference type="EC" id="3.2.1.17" evidence="1"/>
<keyword evidence="1" id="KW-0378">Hydrolase</keyword>
<dbReference type="Gene3D" id="1.10.530.10">
    <property type="match status" value="1"/>
</dbReference>
<reference evidence="1" key="1">
    <citation type="submission" date="2015-10" db="EMBL/GenBank/DDBJ databases">
        <authorList>
            <person name="Gilbert D.G."/>
        </authorList>
    </citation>
    <scope>NUCLEOTIDE SEQUENCE</scope>
    <source>
        <strain evidence="1">Phyl III-seqv23</strain>
    </source>
</reference>
<dbReference type="GO" id="GO:0044659">
    <property type="term" value="P:viral release from host cell by cytolysis"/>
    <property type="evidence" value="ECO:0007669"/>
    <property type="project" value="InterPro"/>
</dbReference>
<accession>A0A0S4U3W3</accession>
<dbReference type="HAMAP" id="MF_04109">
    <property type="entry name" value="ENDOLYSIN_LAMBDA"/>
    <property type="match status" value="1"/>
</dbReference>
<dbReference type="GO" id="GO:0009253">
    <property type="term" value="P:peptidoglycan catabolic process"/>
    <property type="evidence" value="ECO:0007669"/>
    <property type="project" value="InterPro"/>
</dbReference>
<evidence type="ECO:0000313" key="1">
    <source>
        <dbReference type="EMBL" id="CUV16936.1"/>
    </source>
</evidence>
<dbReference type="InterPro" id="IPR034691">
    <property type="entry name" value="Endolysin_lambda_type"/>
</dbReference>
<dbReference type="GO" id="GO:0003796">
    <property type="term" value="F:lysozyme activity"/>
    <property type="evidence" value="ECO:0007669"/>
    <property type="project" value="UniProtKB-EC"/>
</dbReference>